<keyword evidence="1" id="KW-0808">Transferase</keyword>
<reference evidence="1 2" key="2">
    <citation type="submission" date="2019-04" db="EMBL/GenBank/DDBJ databases">
        <title>The genome sequence of big-headed turtle.</title>
        <authorList>
            <person name="Gong S."/>
        </authorList>
    </citation>
    <scope>NUCLEOTIDE SEQUENCE [LARGE SCALE GENOMIC DNA]</scope>
    <source>
        <strain evidence="1">DO16091913</strain>
        <tissue evidence="1">Muscle</tissue>
    </source>
</reference>
<dbReference type="AlphaFoldDB" id="A0A4D9E4Y8"/>
<evidence type="ECO:0000313" key="1">
    <source>
        <dbReference type="EMBL" id="TFK03308.1"/>
    </source>
</evidence>
<keyword evidence="2" id="KW-1185">Reference proteome</keyword>
<name>A0A4D9E4Y8_9SAUR</name>
<dbReference type="GO" id="GO:0016301">
    <property type="term" value="F:kinase activity"/>
    <property type="evidence" value="ECO:0007669"/>
    <property type="project" value="UniProtKB-KW"/>
</dbReference>
<organism evidence="1 2">
    <name type="scientific">Platysternon megacephalum</name>
    <name type="common">big-headed turtle</name>
    <dbReference type="NCBI Taxonomy" id="55544"/>
    <lineage>
        <taxon>Eukaryota</taxon>
        <taxon>Metazoa</taxon>
        <taxon>Chordata</taxon>
        <taxon>Craniata</taxon>
        <taxon>Vertebrata</taxon>
        <taxon>Euteleostomi</taxon>
        <taxon>Archelosauria</taxon>
        <taxon>Testudinata</taxon>
        <taxon>Testudines</taxon>
        <taxon>Cryptodira</taxon>
        <taxon>Durocryptodira</taxon>
        <taxon>Testudinoidea</taxon>
        <taxon>Platysternidae</taxon>
        <taxon>Platysternon</taxon>
    </lineage>
</organism>
<protein>
    <submittedName>
        <fullName evidence="1">Cyclin-dependent kinase 5 activator 1</fullName>
    </submittedName>
</protein>
<keyword evidence="1" id="KW-0418">Kinase</keyword>
<accession>A0A4D9E4Y8</accession>
<comment type="caution">
    <text evidence="1">The sequence shown here is derived from an EMBL/GenBank/DDBJ whole genome shotgun (WGS) entry which is preliminary data.</text>
</comment>
<proteinExistence type="predicted"/>
<gene>
    <name evidence="1" type="ORF">DR999_PMT14337</name>
</gene>
<dbReference type="Proteomes" id="UP000297703">
    <property type="component" value="Unassembled WGS sequence"/>
</dbReference>
<reference evidence="1 2" key="1">
    <citation type="submission" date="2019-04" db="EMBL/GenBank/DDBJ databases">
        <title>Draft genome of the big-headed turtle Platysternon megacephalum.</title>
        <authorList>
            <person name="Gong S."/>
        </authorList>
    </citation>
    <scope>NUCLEOTIDE SEQUENCE [LARGE SCALE GENOMIC DNA]</scope>
    <source>
        <strain evidence="1">DO16091913</strain>
        <tissue evidence="1">Muscle</tissue>
    </source>
</reference>
<evidence type="ECO:0000313" key="2">
    <source>
        <dbReference type="Proteomes" id="UP000297703"/>
    </source>
</evidence>
<sequence>MKQHCLSSFSDGEDASPSHQGCHAMIHIYWGGRRGLKANKSRLSQLLTWYPAFWPCSLDPYDQSSWPYTPPCNYPHSARYFLASSCRNRSSSPQEPSVLQHQQLLQQVRAPASSPPLLLIEDIAQHQTVDVIPVHTLNDAALPAQTSPPDDYKLYQELFSERQRYLKSRFRLSKIRDINCWTFQICPYLRLLLLINKGILEPVQLLWQTPATSKRSKKGRSLLLGLTISTAILI</sequence>
<dbReference type="EMBL" id="QXTE01000162">
    <property type="protein sequence ID" value="TFK03308.1"/>
    <property type="molecule type" value="Genomic_DNA"/>
</dbReference>